<sequence length="60" mass="7374">MEKIYIEKLGYVKMHSVEHYKTLFEKVWPLNELENILFPQLKEWSNMYKAAKELIEENKK</sequence>
<dbReference type="Proteomes" id="UP001257962">
    <property type="component" value="Unassembled WGS sequence"/>
</dbReference>
<dbReference type="RefSeq" id="WP_311793104.1">
    <property type="nucleotide sequence ID" value="NZ_JARPXS010000001.1"/>
</dbReference>
<dbReference type="Pfam" id="PF04761">
    <property type="entry name" value="Phage_Treg"/>
    <property type="match status" value="1"/>
</dbReference>
<comment type="caution">
    <text evidence="1">The sequence shown here is derived from an EMBL/GenBank/DDBJ whole genome shotgun (WGS) entry which is preliminary data.</text>
</comment>
<dbReference type="EMBL" id="JARPYC010000001">
    <property type="protein sequence ID" value="MDT2665975.1"/>
    <property type="molecule type" value="Genomic_DNA"/>
</dbReference>
<dbReference type="InterPro" id="IPR006848">
    <property type="entry name" value="Transcrpt_reg_put_lact_phage"/>
</dbReference>
<reference evidence="1" key="1">
    <citation type="submission" date="2023-03" db="EMBL/GenBank/DDBJ databases">
        <authorList>
            <person name="Shen W."/>
            <person name="Cai J."/>
        </authorList>
    </citation>
    <scope>NUCLEOTIDE SEQUENCE</scope>
    <source>
        <strain evidence="1">Y3</strain>
    </source>
</reference>
<gene>
    <name evidence="1" type="ORF">P7D34_01845</name>
</gene>
<dbReference type="AlphaFoldDB" id="A0AAJ2IX24"/>
<accession>A0AAJ2IX24</accession>
<evidence type="ECO:0000313" key="1">
    <source>
        <dbReference type="EMBL" id="MDT2665975.1"/>
    </source>
</evidence>
<organism evidence="1 2">
    <name type="scientific">Lactococcus petauri</name>
    <dbReference type="NCBI Taxonomy" id="1940789"/>
    <lineage>
        <taxon>Bacteria</taxon>
        <taxon>Bacillati</taxon>
        <taxon>Bacillota</taxon>
        <taxon>Bacilli</taxon>
        <taxon>Lactobacillales</taxon>
        <taxon>Streptococcaceae</taxon>
        <taxon>Lactococcus</taxon>
    </lineage>
</organism>
<proteinExistence type="predicted"/>
<evidence type="ECO:0000313" key="2">
    <source>
        <dbReference type="Proteomes" id="UP001257962"/>
    </source>
</evidence>
<name>A0AAJ2IX24_9LACT</name>
<protein>
    <submittedName>
        <fullName evidence="1">Transcriptional regulator</fullName>
    </submittedName>
</protein>